<evidence type="ECO:0000313" key="11">
    <source>
        <dbReference type="EMBL" id="QEV53362.1"/>
    </source>
</evidence>
<feature type="region of interest" description="Disordered" evidence="7">
    <location>
        <begin position="1"/>
        <end position="29"/>
    </location>
</feature>
<proteinExistence type="inferred from homology"/>
<dbReference type="InterPro" id="IPR057584">
    <property type="entry name" value="RDM3_C"/>
</dbReference>
<dbReference type="InterPro" id="IPR050079">
    <property type="entry name" value="DEAD_box_RNA_helicase"/>
</dbReference>
<keyword evidence="3 11" id="KW-0347">Helicase</keyword>
<dbReference type="KEGG" id="spla:CP981_18320"/>
<protein>
    <submittedName>
        <fullName evidence="11">DEAD/DEAH box helicase</fullName>
    </submittedName>
</protein>
<dbReference type="Pfam" id="PF00271">
    <property type="entry name" value="Helicase_C"/>
    <property type="match status" value="1"/>
</dbReference>
<gene>
    <name evidence="11" type="ORF">CP981_18320</name>
</gene>
<dbReference type="SUPFAM" id="SSF52540">
    <property type="entry name" value="P-loop containing nucleoside triphosphate hydrolases"/>
    <property type="match status" value="1"/>
</dbReference>
<dbReference type="GO" id="GO:0005524">
    <property type="term" value="F:ATP binding"/>
    <property type="evidence" value="ECO:0007669"/>
    <property type="project" value="UniProtKB-KW"/>
</dbReference>
<organism evidence="11 12">
    <name type="scientific">Streptomyces platensis</name>
    <dbReference type="NCBI Taxonomy" id="58346"/>
    <lineage>
        <taxon>Bacteria</taxon>
        <taxon>Bacillati</taxon>
        <taxon>Actinomycetota</taxon>
        <taxon>Actinomycetes</taxon>
        <taxon>Kitasatosporales</taxon>
        <taxon>Streptomycetaceae</taxon>
        <taxon>Streptomyces</taxon>
    </lineage>
</organism>
<feature type="compositionally biased region" description="Low complexity" evidence="7">
    <location>
        <begin position="649"/>
        <end position="663"/>
    </location>
</feature>
<keyword evidence="4" id="KW-0067">ATP-binding</keyword>
<evidence type="ECO:0000256" key="3">
    <source>
        <dbReference type="ARBA" id="ARBA00022806"/>
    </source>
</evidence>
<dbReference type="InterPro" id="IPR011545">
    <property type="entry name" value="DEAD/DEAH_box_helicase_dom"/>
</dbReference>
<dbReference type="PROSITE" id="PS51194">
    <property type="entry name" value="HELICASE_CTER"/>
    <property type="match status" value="1"/>
</dbReference>
<feature type="compositionally biased region" description="Low complexity" evidence="7">
    <location>
        <begin position="476"/>
        <end position="499"/>
    </location>
</feature>
<dbReference type="InterPro" id="IPR044742">
    <property type="entry name" value="DEAD/DEAH_RhlB"/>
</dbReference>
<dbReference type="GO" id="GO:0003724">
    <property type="term" value="F:RNA helicase activity"/>
    <property type="evidence" value="ECO:0007669"/>
    <property type="project" value="InterPro"/>
</dbReference>
<evidence type="ECO:0000256" key="6">
    <source>
        <dbReference type="PROSITE-ProRule" id="PRU00552"/>
    </source>
</evidence>
<reference evidence="11 12" key="1">
    <citation type="submission" date="2017-09" db="EMBL/GenBank/DDBJ databases">
        <authorList>
            <person name="Lee N."/>
            <person name="Cho B.-K."/>
        </authorList>
    </citation>
    <scope>NUCLEOTIDE SEQUENCE [LARGE SCALE GENOMIC DNA]</scope>
    <source>
        <strain evidence="11 12">ATCC 23948</strain>
    </source>
</reference>
<dbReference type="GO" id="GO:0016787">
    <property type="term" value="F:hydrolase activity"/>
    <property type="evidence" value="ECO:0007669"/>
    <property type="project" value="UniProtKB-KW"/>
</dbReference>
<dbReference type="CDD" id="cd00268">
    <property type="entry name" value="DEADc"/>
    <property type="match status" value="1"/>
</dbReference>
<feature type="compositionally biased region" description="Basic and acidic residues" evidence="7">
    <location>
        <begin position="682"/>
        <end position="696"/>
    </location>
</feature>
<dbReference type="PROSITE" id="PS51192">
    <property type="entry name" value="HELICASE_ATP_BIND_1"/>
    <property type="match status" value="1"/>
</dbReference>
<accession>A0AAE6NIK1</accession>
<dbReference type="PANTHER" id="PTHR47959:SF13">
    <property type="entry name" value="ATP-DEPENDENT RNA HELICASE RHLE"/>
    <property type="match status" value="1"/>
</dbReference>
<dbReference type="PROSITE" id="PS51195">
    <property type="entry name" value="Q_MOTIF"/>
    <property type="match status" value="1"/>
</dbReference>
<dbReference type="CDD" id="cd18787">
    <property type="entry name" value="SF2_C_DEAD"/>
    <property type="match status" value="1"/>
</dbReference>
<evidence type="ECO:0000256" key="2">
    <source>
        <dbReference type="ARBA" id="ARBA00022801"/>
    </source>
</evidence>
<dbReference type="PANTHER" id="PTHR47959">
    <property type="entry name" value="ATP-DEPENDENT RNA HELICASE RHLE-RELATED"/>
    <property type="match status" value="1"/>
</dbReference>
<dbReference type="GeneID" id="90925247"/>
<keyword evidence="1" id="KW-0547">Nucleotide-binding</keyword>
<dbReference type="GO" id="GO:0003676">
    <property type="term" value="F:nucleic acid binding"/>
    <property type="evidence" value="ECO:0007669"/>
    <property type="project" value="InterPro"/>
</dbReference>
<dbReference type="AlphaFoldDB" id="A0AAE6NIK1"/>
<feature type="domain" description="Helicase ATP-binding" evidence="8">
    <location>
        <begin position="64"/>
        <end position="237"/>
    </location>
</feature>
<evidence type="ECO:0000256" key="7">
    <source>
        <dbReference type="SAM" id="MobiDB-lite"/>
    </source>
</evidence>
<evidence type="ECO:0000313" key="12">
    <source>
        <dbReference type="Proteomes" id="UP000325458"/>
    </source>
</evidence>
<comment type="similarity">
    <text evidence="5">Belongs to the DEAD box helicase family.</text>
</comment>
<dbReference type="Gene3D" id="3.40.50.300">
    <property type="entry name" value="P-loop containing nucleotide triphosphate hydrolases"/>
    <property type="match status" value="2"/>
</dbReference>
<evidence type="ECO:0000256" key="1">
    <source>
        <dbReference type="ARBA" id="ARBA00022741"/>
    </source>
</evidence>
<feature type="region of interest" description="Disordered" evidence="7">
    <location>
        <begin position="465"/>
        <end position="716"/>
    </location>
</feature>
<dbReference type="SMART" id="SM00487">
    <property type="entry name" value="DEXDc"/>
    <property type="match status" value="1"/>
</dbReference>
<dbReference type="Proteomes" id="UP000325458">
    <property type="component" value="Chromosome"/>
</dbReference>
<feature type="domain" description="DEAD-box RNA helicase Q" evidence="10">
    <location>
        <begin position="33"/>
        <end position="61"/>
    </location>
</feature>
<evidence type="ECO:0000259" key="9">
    <source>
        <dbReference type="PROSITE" id="PS51194"/>
    </source>
</evidence>
<dbReference type="EMBL" id="CP023691">
    <property type="protein sequence ID" value="QEV53362.1"/>
    <property type="molecule type" value="Genomic_DNA"/>
</dbReference>
<dbReference type="RefSeq" id="WP_085927509.1">
    <property type="nucleotide sequence ID" value="NZ_BAABSS010000049.1"/>
</dbReference>
<evidence type="ECO:0000256" key="4">
    <source>
        <dbReference type="ARBA" id="ARBA00022840"/>
    </source>
</evidence>
<dbReference type="InterPro" id="IPR014014">
    <property type="entry name" value="RNA_helicase_DEAD_Q_motif"/>
</dbReference>
<dbReference type="SMART" id="SM00490">
    <property type="entry name" value="HELICc"/>
    <property type="match status" value="1"/>
</dbReference>
<evidence type="ECO:0000259" key="8">
    <source>
        <dbReference type="PROSITE" id="PS51192"/>
    </source>
</evidence>
<dbReference type="Pfam" id="PF23348">
    <property type="entry name" value="RDM3_C"/>
    <property type="match status" value="1"/>
</dbReference>
<sequence>MSISTEQSVMPAIDEQTAPEVTAVDESPETDTVTFADLGLPEGVVRKLAQNGVTTPFPIQAATIPDALAGKDILGRGRTGSGKTLSFGLPTLAQLAGGSTEKKKPRAIILTPTRELAMQVADALQPYGDVLGLKMKVVCGGTSMGNQIYALERGVDVLVATPGRLRDIINRGACSLENVQVAVLDEADQMSDLGFLPEVTELLDQIPGGGQRMLFSATMENEIGTLVKRYLTNPVTHEVDSAQGNVTTMTHHVLVVKPKDKAPVTAAIAARKGRTIIFVRTQLGADRIAEQLVESGVKADALHGGMTQGARTRVLADFKDGYVNALVATDVAARGIHVDGIDLVLNVDPAGDHKDYLHRSGRTARAGQSGTVVSLSLPHQRRQIFRLMEDAGVDASRHIVGGSGAFDEDVAKITGARSLTEVQADGANNSAKQAEREVAELTRELERLQRRATELREEADRLTARAARERGEDPAEALAAAAETAAAEVAEAAVPAQADAADERRDDRGNFERRDRRDDRSGGRSFDRDRRDDRGGFSRDRRDDRSGGGFNRDRRDDRSGGRSFDRDRRDDRGGFSRDRRDDRSGGGFNRDRRDDRSGGGFNRDRRDDRSGGRSFERRDDRSGGGFNRDRGDRPSRPFNRDDRSGGRTPGRSTGGYRSTGGDRPFNRDDRSGGRPATGGHRSGGDRPYGRRDDHRGAAPTGSFGRREDKPRWKRNG</sequence>
<keyword evidence="2" id="KW-0378">Hydrolase</keyword>
<feature type="domain" description="Helicase C-terminal" evidence="9">
    <location>
        <begin position="263"/>
        <end position="442"/>
    </location>
</feature>
<name>A0AAE6NIK1_STRPT</name>
<evidence type="ECO:0000256" key="5">
    <source>
        <dbReference type="ARBA" id="ARBA00038437"/>
    </source>
</evidence>
<dbReference type="InterPro" id="IPR001650">
    <property type="entry name" value="Helicase_C-like"/>
</dbReference>
<feature type="short sequence motif" description="Q motif" evidence="6">
    <location>
        <begin position="33"/>
        <end position="61"/>
    </location>
</feature>
<dbReference type="Pfam" id="PF00270">
    <property type="entry name" value="DEAD"/>
    <property type="match status" value="1"/>
</dbReference>
<feature type="compositionally biased region" description="Basic and acidic residues" evidence="7">
    <location>
        <begin position="501"/>
        <end position="645"/>
    </location>
</feature>
<dbReference type="InterPro" id="IPR027417">
    <property type="entry name" value="P-loop_NTPase"/>
</dbReference>
<dbReference type="GO" id="GO:0005829">
    <property type="term" value="C:cytosol"/>
    <property type="evidence" value="ECO:0007669"/>
    <property type="project" value="TreeGrafter"/>
</dbReference>
<dbReference type="InterPro" id="IPR014001">
    <property type="entry name" value="Helicase_ATP-bd"/>
</dbReference>
<evidence type="ECO:0000259" key="10">
    <source>
        <dbReference type="PROSITE" id="PS51195"/>
    </source>
</evidence>